<gene>
    <name evidence="2" type="ORF">GR156_19620</name>
</gene>
<dbReference type="OrthoDB" id="9803878at2"/>
<dbReference type="Pfam" id="PF01527">
    <property type="entry name" value="HTH_Tnp_1"/>
    <property type="match status" value="1"/>
</dbReference>
<evidence type="ECO:0000259" key="1">
    <source>
        <dbReference type="PROSITE" id="PS50994"/>
    </source>
</evidence>
<evidence type="ECO:0000313" key="2">
    <source>
        <dbReference type="EMBL" id="MXO02529.1"/>
    </source>
</evidence>
<sequence length="436" mass="50818">MVKDIRRATRRHFSSEDKIRIVLDGLRGEDSIAELCRKEGIAQSLYYTWSKEFLEAGKRRLAGDTARAATTGEVQDLRRETRALKEAVADLTLENRLLKKKHDRGWGRRRMRYPASEKLEIIKIVEQSHLPAKKTLDQLGIARRTFYRWYDRYVEGGPEALEDRPSRPNRVWNRISAEVQSQIIDMALEQSELSPRELAVRFTDEKRYFVSEATVYRLLKAHDLITSPAFVVIKAADEFRDKTMRPNEMWQTDFTYFKIIGWGWVYLSTVLDDFSRYIIAWKLCTTMRAQDVTETLELGLTASGCDSARVLHKPKLLSDNGPSYIASELAEWIDANGMSHVRGAPLHPQTQGKIERWHQTLKNRILLENYFLPGDLERQIEAFVEYYNHRRHHESLGNVTPADAYFGRASAIIEQRERIKRQTIELRRLQHRKLAA</sequence>
<dbReference type="AlphaFoldDB" id="A0A6N8THW8"/>
<dbReference type="InterPro" id="IPR036388">
    <property type="entry name" value="WH-like_DNA-bd_sf"/>
</dbReference>
<comment type="caution">
    <text evidence="2">The sequence shown here is derived from an EMBL/GenBank/DDBJ whole genome shotgun (WGS) entry which is preliminary data.</text>
</comment>
<dbReference type="NCBIfam" id="NF033516">
    <property type="entry name" value="transpos_IS3"/>
    <property type="match status" value="1"/>
</dbReference>
<organism evidence="2 3">
    <name type="scientific">Shinella zoogloeoides</name>
    <name type="common">Crabtreella saccharophila</name>
    <dbReference type="NCBI Taxonomy" id="352475"/>
    <lineage>
        <taxon>Bacteria</taxon>
        <taxon>Pseudomonadati</taxon>
        <taxon>Pseudomonadota</taxon>
        <taxon>Alphaproteobacteria</taxon>
        <taxon>Hyphomicrobiales</taxon>
        <taxon>Rhizobiaceae</taxon>
        <taxon>Shinella</taxon>
    </lineage>
</organism>
<proteinExistence type="predicted"/>
<dbReference type="InterPro" id="IPR010921">
    <property type="entry name" value="Trp_repressor/repl_initiator"/>
</dbReference>
<dbReference type="GO" id="GO:0015074">
    <property type="term" value="P:DNA integration"/>
    <property type="evidence" value="ECO:0007669"/>
    <property type="project" value="InterPro"/>
</dbReference>
<dbReference type="PROSITE" id="PS50994">
    <property type="entry name" value="INTEGRASE"/>
    <property type="match status" value="1"/>
</dbReference>
<dbReference type="EMBL" id="WUML01000024">
    <property type="protein sequence ID" value="MXO02529.1"/>
    <property type="molecule type" value="Genomic_DNA"/>
</dbReference>
<dbReference type="InterPro" id="IPR036397">
    <property type="entry name" value="RNaseH_sf"/>
</dbReference>
<dbReference type="InterPro" id="IPR001584">
    <property type="entry name" value="Integrase_cat-core"/>
</dbReference>
<dbReference type="InterPro" id="IPR048020">
    <property type="entry name" value="Transpos_IS3"/>
</dbReference>
<dbReference type="InterPro" id="IPR050900">
    <property type="entry name" value="Transposase_IS3/IS150/IS904"/>
</dbReference>
<reference evidence="2 3" key="1">
    <citation type="submission" date="2019-12" db="EMBL/GenBank/DDBJ databases">
        <title>Shinella granuli gen. nov., sp. nov., and proposal of the reclassification of Zoogloea ramigera ATCC 19623 as Shinella zoogloeoides sp. nov.</title>
        <authorList>
            <person name="Gao J."/>
        </authorList>
    </citation>
    <scope>NUCLEOTIDE SEQUENCE [LARGE SCALE GENOMIC DNA]</scope>
    <source>
        <strain evidence="2 3">DSM 287</strain>
    </source>
</reference>
<dbReference type="SUPFAM" id="SSF53098">
    <property type="entry name" value="Ribonuclease H-like"/>
    <property type="match status" value="1"/>
</dbReference>
<dbReference type="Gene3D" id="3.30.420.10">
    <property type="entry name" value="Ribonuclease H-like superfamily/Ribonuclease H"/>
    <property type="match status" value="1"/>
</dbReference>
<dbReference type="Pfam" id="PF13565">
    <property type="entry name" value="HTH_32"/>
    <property type="match status" value="1"/>
</dbReference>
<dbReference type="Proteomes" id="UP000440304">
    <property type="component" value="Unassembled WGS sequence"/>
</dbReference>
<dbReference type="SUPFAM" id="SSF48295">
    <property type="entry name" value="TrpR-like"/>
    <property type="match status" value="2"/>
</dbReference>
<dbReference type="InterPro" id="IPR002514">
    <property type="entry name" value="Transposase_8"/>
</dbReference>
<name>A0A6N8THW8_SHIZO</name>
<dbReference type="GO" id="GO:0006313">
    <property type="term" value="P:DNA transposition"/>
    <property type="evidence" value="ECO:0007669"/>
    <property type="project" value="InterPro"/>
</dbReference>
<dbReference type="Gene3D" id="1.10.10.10">
    <property type="entry name" value="Winged helix-like DNA-binding domain superfamily/Winged helix DNA-binding domain"/>
    <property type="match status" value="1"/>
</dbReference>
<accession>A0A6N8THW8</accession>
<dbReference type="InterPro" id="IPR012337">
    <property type="entry name" value="RNaseH-like_sf"/>
</dbReference>
<dbReference type="GO" id="GO:0004803">
    <property type="term" value="F:transposase activity"/>
    <property type="evidence" value="ECO:0007669"/>
    <property type="project" value="InterPro"/>
</dbReference>
<dbReference type="PANTHER" id="PTHR46889:SF5">
    <property type="entry name" value="INTEGRASE PROTEIN"/>
    <property type="match status" value="1"/>
</dbReference>
<dbReference type="RefSeq" id="WP_112830905.1">
    <property type="nucleotide sequence ID" value="NZ_CP086610.1"/>
</dbReference>
<feature type="domain" description="Integrase catalytic" evidence="1">
    <location>
        <begin position="242"/>
        <end position="409"/>
    </location>
</feature>
<dbReference type="GO" id="GO:0043565">
    <property type="term" value="F:sequence-specific DNA binding"/>
    <property type="evidence" value="ECO:0007669"/>
    <property type="project" value="InterPro"/>
</dbReference>
<evidence type="ECO:0000313" key="3">
    <source>
        <dbReference type="Proteomes" id="UP000440304"/>
    </source>
</evidence>
<dbReference type="Pfam" id="PF00665">
    <property type="entry name" value="rve"/>
    <property type="match status" value="1"/>
</dbReference>
<dbReference type="PANTHER" id="PTHR46889">
    <property type="entry name" value="TRANSPOSASE INSF FOR INSERTION SEQUENCE IS3B-RELATED"/>
    <property type="match status" value="1"/>
</dbReference>
<protein>
    <submittedName>
        <fullName evidence="2">IS3 family transposase</fullName>
    </submittedName>
</protein>